<dbReference type="AlphaFoldDB" id="A0A2T7E080"/>
<gene>
    <name evidence="1" type="ORF">GQ55_4G259700</name>
</gene>
<name>A0A2T7E080_9POAL</name>
<evidence type="ECO:0000313" key="2">
    <source>
        <dbReference type="Proteomes" id="UP000244336"/>
    </source>
</evidence>
<sequence>MAQCVPGESSEKLMFSVAVLSTTRISEPPGFSPSFDFEHTDCFGIIYRPAILCQQGMLLLNQVVQQWTEVQGVPICLSFLSNKYASKCSIMMQKNLCWDPRIVSHLDALLRPVLKFTIRAILEVASSEGSPKLCSFFFLLPFQLHFLGRL</sequence>
<dbReference type="Proteomes" id="UP000244336">
    <property type="component" value="Chromosome 4"/>
</dbReference>
<evidence type="ECO:0000313" key="1">
    <source>
        <dbReference type="EMBL" id="PUZ61239.1"/>
    </source>
</evidence>
<protein>
    <submittedName>
        <fullName evidence="1">Uncharacterized protein</fullName>
    </submittedName>
</protein>
<dbReference type="EMBL" id="CM009752">
    <property type="protein sequence ID" value="PUZ61239.1"/>
    <property type="molecule type" value="Genomic_DNA"/>
</dbReference>
<reference evidence="1 2" key="1">
    <citation type="submission" date="2018-04" db="EMBL/GenBank/DDBJ databases">
        <title>WGS assembly of Panicum hallii var. hallii HAL2.</title>
        <authorList>
            <person name="Lovell J."/>
            <person name="Jenkins J."/>
            <person name="Lowry D."/>
            <person name="Mamidi S."/>
            <person name="Sreedasyam A."/>
            <person name="Weng X."/>
            <person name="Barry K."/>
            <person name="Bonette J."/>
            <person name="Campitelli B."/>
            <person name="Daum C."/>
            <person name="Gordon S."/>
            <person name="Gould B."/>
            <person name="Lipzen A."/>
            <person name="MacQueen A."/>
            <person name="Palacio-Mejia J."/>
            <person name="Plott C."/>
            <person name="Shakirov E."/>
            <person name="Shu S."/>
            <person name="Yoshinaga Y."/>
            <person name="Zane M."/>
            <person name="Rokhsar D."/>
            <person name="Grimwood J."/>
            <person name="Schmutz J."/>
            <person name="Juenger T."/>
        </authorList>
    </citation>
    <scope>NUCLEOTIDE SEQUENCE [LARGE SCALE GENOMIC DNA]</scope>
    <source>
        <strain evidence="2">cv. HAL2</strain>
    </source>
</reference>
<proteinExistence type="predicted"/>
<accession>A0A2T7E080</accession>
<dbReference type="Gramene" id="PUZ61239">
    <property type="protein sequence ID" value="PUZ61239"/>
    <property type="gene ID" value="GQ55_4G259700"/>
</dbReference>
<keyword evidence="2" id="KW-1185">Reference proteome</keyword>
<organism evidence="1 2">
    <name type="scientific">Panicum hallii var. hallii</name>
    <dbReference type="NCBI Taxonomy" id="1504633"/>
    <lineage>
        <taxon>Eukaryota</taxon>
        <taxon>Viridiplantae</taxon>
        <taxon>Streptophyta</taxon>
        <taxon>Embryophyta</taxon>
        <taxon>Tracheophyta</taxon>
        <taxon>Spermatophyta</taxon>
        <taxon>Magnoliopsida</taxon>
        <taxon>Liliopsida</taxon>
        <taxon>Poales</taxon>
        <taxon>Poaceae</taxon>
        <taxon>PACMAD clade</taxon>
        <taxon>Panicoideae</taxon>
        <taxon>Panicodae</taxon>
        <taxon>Paniceae</taxon>
        <taxon>Panicinae</taxon>
        <taxon>Panicum</taxon>
        <taxon>Panicum sect. Panicum</taxon>
    </lineage>
</organism>